<keyword evidence="3" id="KW-1185">Reference proteome</keyword>
<dbReference type="EMBL" id="JACGCI010000160">
    <property type="protein sequence ID" value="KAF6743048.1"/>
    <property type="molecule type" value="Genomic_DNA"/>
</dbReference>
<proteinExistence type="predicted"/>
<dbReference type="Proteomes" id="UP000521943">
    <property type="component" value="Unassembled WGS sequence"/>
</dbReference>
<feature type="region of interest" description="Disordered" evidence="1">
    <location>
        <begin position="200"/>
        <end position="327"/>
    </location>
</feature>
<name>A0A8H6HBZ3_9AGAR</name>
<evidence type="ECO:0000313" key="3">
    <source>
        <dbReference type="Proteomes" id="UP000521943"/>
    </source>
</evidence>
<dbReference type="OrthoDB" id="3243310at2759"/>
<gene>
    <name evidence="2" type="ORF">DFP72DRAFT_935716</name>
</gene>
<dbReference type="AlphaFoldDB" id="A0A8H6HBZ3"/>
<feature type="region of interest" description="Disordered" evidence="1">
    <location>
        <begin position="67"/>
        <end position="89"/>
    </location>
</feature>
<sequence length="532" mass="59046">MQKDFQPIGFNFPSANSNNSNNNANANANNNGYYPAPTPQIYPDDFQNYSEDPASLAYLHAYLASPRPDAPIPPTPHSQTAAPSPSPFPGGYGKPLQAYMNMGMNMNMNGPVVPVPVVPVGSPYPYPFTHGYAQSTSSYDPNSPAAIQEQLAKQWQIYLQNQVNGNMTDSTFSPAATPFQGANYNPFTFLHTARLTRQAAARETMSLHSSPSHEPVPLPSHKPRKSKDTLAPVREVRQQVVQQPRRRPPPRVDSTQPRDTTPEPDSSGEETAGEYTGHSILSHTPDLPEPVKIKVTGDTKSSPVWSNGTTDSGGAGSTKVDVDDNSDDWIDEDDEADDSDVLDFEYHPNYIPNSDKRRRRWEVGWEGLVQAFQNLDRQTDTTMVVLAAPPHSSKLHSIRSRSIRRTSVLRNSVALSEMRAGFKRLTVQRKNLRPSKPQFLRADSFLEGQSSLNGDGSDGSTESREEDLKKALEVALGSLNMLNGMYEMRESRWQEEMKRMQEDKEKMAFYLNQVLGSFSLPLTSKDATPVTM</sequence>
<accession>A0A8H6HBZ3</accession>
<organism evidence="2 3">
    <name type="scientific">Ephemerocybe angulata</name>
    <dbReference type="NCBI Taxonomy" id="980116"/>
    <lineage>
        <taxon>Eukaryota</taxon>
        <taxon>Fungi</taxon>
        <taxon>Dikarya</taxon>
        <taxon>Basidiomycota</taxon>
        <taxon>Agaricomycotina</taxon>
        <taxon>Agaricomycetes</taxon>
        <taxon>Agaricomycetidae</taxon>
        <taxon>Agaricales</taxon>
        <taxon>Agaricineae</taxon>
        <taxon>Psathyrellaceae</taxon>
        <taxon>Ephemerocybe</taxon>
    </lineage>
</organism>
<evidence type="ECO:0000256" key="1">
    <source>
        <dbReference type="SAM" id="MobiDB-lite"/>
    </source>
</evidence>
<evidence type="ECO:0000313" key="2">
    <source>
        <dbReference type="EMBL" id="KAF6743048.1"/>
    </source>
</evidence>
<protein>
    <submittedName>
        <fullName evidence="2">Uncharacterized protein</fullName>
    </submittedName>
</protein>
<feature type="compositionally biased region" description="Polar residues" evidence="1">
    <location>
        <begin position="298"/>
        <end position="310"/>
    </location>
</feature>
<comment type="caution">
    <text evidence="2">The sequence shown here is derived from an EMBL/GenBank/DDBJ whole genome shotgun (WGS) entry which is preliminary data.</text>
</comment>
<feature type="compositionally biased region" description="Low complexity" evidence="1">
    <location>
        <begin position="14"/>
        <end position="31"/>
    </location>
</feature>
<feature type="region of interest" description="Disordered" evidence="1">
    <location>
        <begin position="1"/>
        <end position="47"/>
    </location>
</feature>
<reference evidence="2 3" key="1">
    <citation type="submission" date="2020-07" db="EMBL/GenBank/DDBJ databases">
        <title>Comparative genomics of pyrophilous fungi reveals a link between fire events and developmental genes.</title>
        <authorList>
            <consortium name="DOE Joint Genome Institute"/>
            <person name="Steindorff A.S."/>
            <person name="Carver A."/>
            <person name="Calhoun S."/>
            <person name="Stillman K."/>
            <person name="Liu H."/>
            <person name="Lipzen A."/>
            <person name="Pangilinan J."/>
            <person name="Labutti K."/>
            <person name="Bruns T.D."/>
            <person name="Grigoriev I.V."/>
        </authorList>
    </citation>
    <scope>NUCLEOTIDE SEQUENCE [LARGE SCALE GENOMIC DNA]</scope>
    <source>
        <strain evidence="2 3">CBS 144469</strain>
    </source>
</reference>